<dbReference type="RefSeq" id="WP_345673933.1">
    <property type="nucleotide sequence ID" value="NZ_BAABHS010000003.1"/>
</dbReference>
<sequence>MTNYPRASDPDRVPYVPAWSDATPPQGQPAPGYGGAPAELPGPGGAAHAGGRRGRAVRRERSVWLSPLVIGLVVVLAAVVGGGIYLYVSGGKSRGLSQGDCLDQLSGTSPHVVDCTSSGTRYQIVAIIRNAIDEGQCLSVTGANIPFVMDEGGKRSVLCLTKLD</sequence>
<evidence type="ECO:0000256" key="2">
    <source>
        <dbReference type="SAM" id="Phobius"/>
    </source>
</evidence>
<dbReference type="Proteomes" id="UP001500466">
    <property type="component" value="Unassembled WGS sequence"/>
</dbReference>
<name>A0ABP9GRM0_9ACTN</name>
<reference evidence="4" key="1">
    <citation type="journal article" date="2019" name="Int. J. Syst. Evol. Microbiol.">
        <title>The Global Catalogue of Microorganisms (GCM) 10K type strain sequencing project: providing services to taxonomists for standard genome sequencing and annotation.</title>
        <authorList>
            <consortium name="The Broad Institute Genomics Platform"/>
            <consortium name="The Broad Institute Genome Sequencing Center for Infectious Disease"/>
            <person name="Wu L."/>
            <person name="Ma J."/>
        </authorList>
    </citation>
    <scope>NUCLEOTIDE SEQUENCE [LARGE SCALE GENOMIC DNA]</scope>
    <source>
        <strain evidence="4">JCM 17986</strain>
    </source>
</reference>
<proteinExistence type="predicted"/>
<feature type="region of interest" description="Disordered" evidence="1">
    <location>
        <begin position="1"/>
        <end position="53"/>
    </location>
</feature>
<keyword evidence="2" id="KW-0812">Transmembrane</keyword>
<comment type="caution">
    <text evidence="3">The sequence shown here is derived from an EMBL/GenBank/DDBJ whole genome shotgun (WGS) entry which is preliminary data.</text>
</comment>
<dbReference type="EMBL" id="BAABHS010000003">
    <property type="protein sequence ID" value="GAA4950504.1"/>
    <property type="molecule type" value="Genomic_DNA"/>
</dbReference>
<evidence type="ECO:0000313" key="4">
    <source>
        <dbReference type="Proteomes" id="UP001500466"/>
    </source>
</evidence>
<keyword evidence="4" id="KW-1185">Reference proteome</keyword>
<gene>
    <name evidence="3" type="ORF">GCM10023205_08940</name>
</gene>
<evidence type="ECO:0000256" key="1">
    <source>
        <dbReference type="SAM" id="MobiDB-lite"/>
    </source>
</evidence>
<feature type="transmembrane region" description="Helical" evidence="2">
    <location>
        <begin position="62"/>
        <end position="88"/>
    </location>
</feature>
<organism evidence="3 4">
    <name type="scientific">Yinghuangia aomiensis</name>
    <dbReference type="NCBI Taxonomy" id="676205"/>
    <lineage>
        <taxon>Bacteria</taxon>
        <taxon>Bacillati</taxon>
        <taxon>Actinomycetota</taxon>
        <taxon>Actinomycetes</taxon>
        <taxon>Kitasatosporales</taxon>
        <taxon>Streptomycetaceae</taxon>
        <taxon>Yinghuangia</taxon>
    </lineage>
</organism>
<keyword evidence="2" id="KW-0472">Membrane</keyword>
<evidence type="ECO:0000313" key="3">
    <source>
        <dbReference type="EMBL" id="GAA4950504.1"/>
    </source>
</evidence>
<accession>A0ABP9GRM0</accession>
<keyword evidence="2" id="KW-1133">Transmembrane helix</keyword>
<protein>
    <submittedName>
        <fullName evidence="3">Uncharacterized protein</fullName>
    </submittedName>
</protein>